<keyword evidence="7" id="KW-1185">Reference proteome</keyword>
<feature type="domain" description="FAD/NAD(P)-binding" evidence="5">
    <location>
        <begin position="28"/>
        <end position="167"/>
    </location>
</feature>
<dbReference type="STRING" id="441959.B8MCF0"/>
<evidence type="ECO:0000256" key="1">
    <source>
        <dbReference type="ARBA" id="ARBA00009333"/>
    </source>
</evidence>
<dbReference type="OMA" id="AAIWIHK"/>
<name>B8MCF0_TALSN</name>
<feature type="chain" id="PRO_5002877420" evidence="4">
    <location>
        <begin position="21"/>
        <end position="387"/>
    </location>
</feature>
<dbReference type="PRINTS" id="PR00469">
    <property type="entry name" value="PNDRDTASEII"/>
</dbReference>
<dbReference type="InterPro" id="IPR023753">
    <property type="entry name" value="FAD/NAD-binding_dom"/>
</dbReference>
<dbReference type="AlphaFoldDB" id="B8MCF0"/>
<evidence type="ECO:0000313" key="6">
    <source>
        <dbReference type="EMBL" id="EED18766.1"/>
    </source>
</evidence>
<dbReference type="Gene3D" id="3.50.50.60">
    <property type="entry name" value="FAD/NAD(P)-binding domain"/>
    <property type="match status" value="2"/>
</dbReference>
<dbReference type="SUPFAM" id="SSF51905">
    <property type="entry name" value="FAD/NAD(P)-binding domain"/>
    <property type="match status" value="1"/>
</dbReference>
<feature type="signal peptide" evidence="4">
    <location>
        <begin position="1"/>
        <end position="20"/>
    </location>
</feature>
<dbReference type="VEuPathDB" id="FungiDB:TSTA_124850"/>
<dbReference type="RefSeq" id="XP_002482758.1">
    <property type="nucleotide sequence ID" value="XM_002482713.1"/>
</dbReference>
<protein>
    <submittedName>
        <fullName evidence="6">Thioredoxin reductase, putative</fullName>
    </submittedName>
</protein>
<gene>
    <name evidence="6" type="ORF">TSTA_124850</name>
</gene>
<dbReference type="GeneID" id="8100264"/>
<reference evidence="7" key="1">
    <citation type="journal article" date="2015" name="Genome Announc.">
        <title>Genome sequence of the AIDS-associated pathogen Penicillium marneffei (ATCC18224) and its near taxonomic relative Talaromyces stipitatus (ATCC10500).</title>
        <authorList>
            <person name="Nierman W.C."/>
            <person name="Fedorova-Abrams N.D."/>
            <person name="Andrianopoulos A."/>
        </authorList>
    </citation>
    <scope>NUCLEOTIDE SEQUENCE [LARGE SCALE GENOMIC DNA]</scope>
    <source>
        <strain evidence="7">ATCC 10500 / CBS 375.48 / QM 6759 / NRRL 1006</strain>
    </source>
</reference>
<dbReference type="GO" id="GO:0016491">
    <property type="term" value="F:oxidoreductase activity"/>
    <property type="evidence" value="ECO:0007669"/>
    <property type="project" value="UniProtKB-KW"/>
</dbReference>
<dbReference type="OrthoDB" id="4570620at2759"/>
<sequence>MASFNLLSLLLLSIISLAIAAPVVSTDYDVIVIGGGPAGLSATSGLSRVKRKTLMLDSGVYRNDPTRHMHDVIGNDGTVPSVFRELAREQISRYNETTTMKNATVTSVFSVNNGSYYRAIVSDGEEYTARRIVLGTGMKDILPITPGVAEGWGKGIYWCPWCDGYEHRGQSFGILGSLSDVMGSVIEVWTLNQDIVAFVNGTNTPEQQGALAAKYPHWEAQLKAYNVTLNNETILSIDRLQDGSTNNDTAQDLEFDLFRVNLADGSVIERGAFITNFPDDQYSTLPRALNLTMDGTKIKVGTNMKTSDNGIYAIGDANSDGATNVPHAMFSGKRAAVYIHVELSRLESLSAVGKRGLSKKGLEEEANELIGDHLEAMLKRAQELSTT</sequence>
<dbReference type="InterPro" id="IPR036188">
    <property type="entry name" value="FAD/NAD-bd_sf"/>
</dbReference>
<dbReference type="HOGENOM" id="CLU_031864_5_0_1"/>
<dbReference type="Proteomes" id="UP000001745">
    <property type="component" value="Unassembled WGS sequence"/>
</dbReference>
<dbReference type="PRINTS" id="PR00368">
    <property type="entry name" value="FADPNR"/>
</dbReference>
<dbReference type="PANTHER" id="PTHR48105">
    <property type="entry name" value="THIOREDOXIN REDUCTASE 1-RELATED-RELATED"/>
    <property type="match status" value="1"/>
</dbReference>
<dbReference type="InParanoid" id="B8MCF0"/>
<proteinExistence type="inferred from homology"/>
<organism evidence="6 7">
    <name type="scientific">Talaromyces stipitatus (strain ATCC 10500 / CBS 375.48 / QM 6759 / NRRL 1006)</name>
    <name type="common">Penicillium stipitatum</name>
    <dbReference type="NCBI Taxonomy" id="441959"/>
    <lineage>
        <taxon>Eukaryota</taxon>
        <taxon>Fungi</taxon>
        <taxon>Dikarya</taxon>
        <taxon>Ascomycota</taxon>
        <taxon>Pezizomycotina</taxon>
        <taxon>Eurotiomycetes</taxon>
        <taxon>Eurotiomycetidae</taxon>
        <taxon>Eurotiales</taxon>
        <taxon>Trichocomaceae</taxon>
        <taxon>Talaromyces</taxon>
        <taxon>Talaromyces sect. Talaromyces</taxon>
    </lineage>
</organism>
<keyword evidence="2" id="KW-0285">Flavoprotein</keyword>
<comment type="similarity">
    <text evidence="1">Belongs to the class-II pyridine nucleotide-disulfide oxidoreductase family.</text>
</comment>
<dbReference type="EMBL" id="EQ962655">
    <property type="protein sequence ID" value="EED18766.1"/>
    <property type="molecule type" value="Genomic_DNA"/>
</dbReference>
<dbReference type="eggNOG" id="ENOG502S1DJ">
    <property type="taxonomic scope" value="Eukaryota"/>
</dbReference>
<evidence type="ECO:0000256" key="2">
    <source>
        <dbReference type="ARBA" id="ARBA00022630"/>
    </source>
</evidence>
<evidence type="ECO:0000313" key="7">
    <source>
        <dbReference type="Proteomes" id="UP000001745"/>
    </source>
</evidence>
<evidence type="ECO:0000256" key="3">
    <source>
        <dbReference type="ARBA" id="ARBA00023002"/>
    </source>
</evidence>
<keyword evidence="4" id="KW-0732">Signal</keyword>
<dbReference type="Pfam" id="PF07992">
    <property type="entry name" value="Pyr_redox_2"/>
    <property type="match status" value="1"/>
</dbReference>
<dbReference type="GO" id="GO:0097237">
    <property type="term" value="P:cellular response to toxic substance"/>
    <property type="evidence" value="ECO:0007669"/>
    <property type="project" value="UniProtKB-ARBA"/>
</dbReference>
<dbReference type="PhylomeDB" id="B8MCF0"/>
<accession>B8MCF0</accession>
<evidence type="ECO:0000259" key="5">
    <source>
        <dbReference type="Pfam" id="PF07992"/>
    </source>
</evidence>
<evidence type="ECO:0000256" key="4">
    <source>
        <dbReference type="SAM" id="SignalP"/>
    </source>
</evidence>
<dbReference type="InterPro" id="IPR050097">
    <property type="entry name" value="Ferredoxin-NADP_redctase_2"/>
</dbReference>
<keyword evidence="3" id="KW-0560">Oxidoreductase</keyword>